<evidence type="ECO:0000313" key="3">
    <source>
        <dbReference type="Proteomes" id="UP000287527"/>
    </source>
</evidence>
<dbReference type="RefSeq" id="WP_128391398.1">
    <property type="nucleotide sequence ID" value="NZ_SBII01000017.1"/>
</dbReference>
<accession>A0A3S3Q2T5</accession>
<evidence type="ECO:0000256" key="1">
    <source>
        <dbReference type="PROSITE-ProRule" id="PRU00023"/>
    </source>
</evidence>
<comment type="caution">
    <text evidence="2">The sequence shown here is derived from an EMBL/GenBank/DDBJ whole genome shotgun (WGS) entry which is preliminary data.</text>
</comment>
<dbReference type="Pfam" id="PF12796">
    <property type="entry name" value="Ank_2"/>
    <property type="match status" value="1"/>
</dbReference>
<proteinExistence type="predicted"/>
<dbReference type="PROSITE" id="PS50297">
    <property type="entry name" value="ANK_REP_REGION"/>
    <property type="match status" value="2"/>
</dbReference>
<dbReference type="Pfam" id="PF13637">
    <property type="entry name" value="Ank_4"/>
    <property type="match status" value="1"/>
</dbReference>
<dbReference type="PANTHER" id="PTHR24127">
    <property type="entry name" value="ANKYRIN REPEAT AND EF-HAND DOMAIN-CONTAINING PROTEIN 1"/>
    <property type="match status" value="1"/>
</dbReference>
<name>A0A3S3Q2T5_9FLAO</name>
<evidence type="ECO:0000313" key="2">
    <source>
        <dbReference type="EMBL" id="RWW91790.1"/>
    </source>
</evidence>
<feature type="repeat" description="ANK" evidence="1">
    <location>
        <begin position="107"/>
        <end position="136"/>
    </location>
</feature>
<organism evidence="2 3">
    <name type="scientific">Flavobacterium cerinum</name>
    <dbReference type="NCBI Taxonomy" id="2502784"/>
    <lineage>
        <taxon>Bacteria</taxon>
        <taxon>Pseudomonadati</taxon>
        <taxon>Bacteroidota</taxon>
        <taxon>Flavobacteriia</taxon>
        <taxon>Flavobacteriales</taxon>
        <taxon>Flavobacteriaceae</taxon>
        <taxon>Flavobacterium</taxon>
    </lineage>
</organism>
<dbReference type="PANTHER" id="PTHR24127:SF1">
    <property type="entry name" value="ANKYRIN REPEAT AND EF-HAND DOMAIN-CONTAINING PROTEIN 1"/>
    <property type="match status" value="1"/>
</dbReference>
<dbReference type="AlphaFoldDB" id="A0A3S3Q2T5"/>
<gene>
    <name evidence="2" type="ORF">EPI11_18070</name>
</gene>
<dbReference type="InterPro" id="IPR002110">
    <property type="entry name" value="Ankyrin_rpt"/>
</dbReference>
<dbReference type="SMART" id="SM00248">
    <property type="entry name" value="ANK"/>
    <property type="match status" value="5"/>
</dbReference>
<dbReference type="SUPFAM" id="SSF48403">
    <property type="entry name" value="Ankyrin repeat"/>
    <property type="match status" value="1"/>
</dbReference>
<feature type="repeat" description="ANK" evidence="1">
    <location>
        <begin position="71"/>
        <end position="103"/>
    </location>
</feature>
<dbReference type="EMBL" id="SBII01000017">
    <property type="protein sequence ID" value="RWW91790.1"/>
    <property type="molecule type" value="Genomic_DNA"/>
</dbReference>
<protein>
    <submittedName>
        <fullName evidence="2">Ankyrin repeat domain-containing protein</fullName>
    </submittedName>
</protein>
<reference evidence="2 3" key="1">
    <citation type="submission" date="2019-01" db="EMBL/GenBank/DDBJ databases">
        <title>Flavobacterium sp. nov.,isolated from freshwater.</title>
        <authorList>
            <person name="Zhang R."/>
            <person name="Du Z.-J."/>
        </authorList>
    </citation>
    <scope>NUCLEOTIDE SEQUENCE [LARGE SCALE GENOMIC DNA]</scope>
    <source>
        <strain evidence="2 3">1E403</strain>
    </source>
</reference>
<dbReference type="PROSITE" id="PS50088">
    <property type="entry name" value="ANK_REPEAT"/>
    <property type="match status" value="3"/>
</dbReference>
<dbReference type="Gene3D" id="1.25.40.20">
    <property type="entry name" value="Ankyrin repeat-containing domain"/>
    <property type="match status" value="1"/>
</dbReference>
<feature type="repeat" description="ANK" evidence="1">
    <location>
        <begin position="38"/>
        <end position="70"/>
    </location>
</feature>
<dbReference type="InterPro" id="IPR036770">
    <property type="entry name" value="Ankyrin_rpt-contain_sf"/>
</dbReference>
<dbReference type="Proteomes" id="UP000287527">
    <property type="component" value="Unassembled WGS sequence"/>
</dbReference>
<sequence>MNYNSNDINVAIKDGDLDKIQLILDAQPNLLTTEYFNVLETPLHTCARDGNLTIFKFLVTKGLDVNISIKGKETPLNCAATGNNIEIANWLLENGAYVEGIESCLLSPLMNAVNFGHFEMVKLLMSYGANVNRMHIRNGMLPLDRAISQKDPKIADYLKLHKAKSHYILPEWVDNEIPGSGILSHVTLRLGKILPVDITSFTEDKPVVQKLVHANNKKNRVLFTFGLFDLHKPMMELFIVLPEYWNFYIQTAENQFPIQLLSRIIQSVKEGIKISEGDYILAEDDHFKDLSWPVGIAAFCVLDVQWPGGKNADQELDENNDETVMLYTLLPVRRTKSGFTKVPIEKARLAGWKKLTLHIGDDD</sequence>
<keyword evidence="1" id="KW-0040">ANK repeat</keyword>
<dbReference type="InterPro" id="IPR052801">
    <property type="entry name" value="Ankyrin-EF-hand"/>
</dbReference>
<keyword evidence="3" id="KW-1185">Reference proteome</keyword>
<dbReference type="OrthoDB" id="1156759at2"/>